<keyword evidence="1" id="KW-0472">Membrane</keyword>
<protein>
    <submittedName>
        <fullName evidence="2">Uncharacterized protein</fullName>
    </submittedName>
</protein>
<sequence length="169" mass="18775">MTNLLMVSYLGPRGISVNELQVQGEAKIHTPSLKNPLRLGVFIGGMLILLLLIGSKKNRDENRNISIVSTTPGVIKYEPDILIENHPLREICMENSFQPSQISDIADADYESLEYVPPSIHDLARIHSTTDVHKCVSTTCAVCSRTKVLYPVFVPAISCQRYNFNDSSS</sequence>
<keyword evidence="1" id="KW-0812">Transmembrane</keyword>
<dbReference type="AlphaFoldDB" id="A0A7S1B932"/>
<gene>
    <name evidence="2" type="ORF">CHYS00102_LOCUS6183</name>
</gene>
<organism evidence="2">
    <name type="scientific">Corethron hystrix</name>
    <dbReference type="NCBI Taxonomy" id="216773"/>
    <lineage>
        <taxon>Eukaryota</taxon>
        <taxon>Sar</taxon>
        <taxon>Stramenopiles</taxon>
        <taxon>Ochrophyta</taxon>
        <taxon>Bacillariophyta</taxon>
        <taxon>Coscinodiscophyceae</taxon>
        <taxon>Corethrophycidae</taxon>
        <taxon>Corethrales</taxon>
        <taxon>Corethraceae</taxon>
        <taxon>Corethron</taxon>
    </lineage>
</organism>
<name>A0A7S1B932_9STRA</name>
<dbReference type="EMBL" id="HBFR01008540">
    <property type="protein sequence ID" value="CAD8878999.1"/>
    <property type="molecule type" value="Transcribed_RNA"/>
</dbReference>
<accession>A0A7S1B932</accession>
<reference evidence="2" key="1">
    <citation type="submission" date="2021-01" db="EMBL/GenBank/DDBJ databases">
        <authorList>
            <person name="Corre E."/>
            <person name="Pelletier E."/>
            <person name="Niang G."/>
            <person name="Scheremetjew M."/>
            <person name="Finn R."/>
            <person name="Kale V."/>
            <person name="Holt S."/>
            <person name="Cochrane G."/>
            <person name="Meng A."/>
            <person name="Brown T."/>
            <person name="Cohen L."/>
        </authorList>
    </citation>
    <scope>NUCLEOTIDE SEQUENCE</scope>
    <source>
        <strain evidence="2">308</strain>
    </source>
</reference>
<keyword evidence="1" id="KW-1133">Transmembrane helix</keyword>
<proteinExistence type="predicted"/>
<evidence type="ECO:0000313" key="2">
    <source>
        <dbReference type="EMBL" id="CAD8878999.1"/>
    </source>
</evidence>
<feature type="transmembrane region" description="Helical" evidence="1">
    <location>
        <begin position="37"/>
        <end position="54"/>
    </location>
</feature>
<evidence type="ECO:0000256" key="1">
    <source>
        <dbReference type="SAM" id="Phobius"/>
    </source>
</evidence>